<dbReference type="PANTHER" id="PTHR18829">
    <property type="entry name" value="PROTEIN YAE1 HOMOLOG"/>
    <property type="match status" value="1"/>
</dbReference>
<feature type="compositionally biased region" description="Basic and acidic residues" evidence="10">
    <location>
        <begin position="242"/>
        <end position="256"/>
    </location>
</feature>
<dbReference type="AlphaFoldDB" id="A0AAJ0H143"/>
<dbReference type="EMBL" id="JAUDZG010000001">
    <property type="protein sequence ID" value="KAK3309906.1"/>
    <property type="molecule type" value="Genomic_DNA"/>
</dbReference>
<name>A0AAJ0H143_9PEZI</name>
<evidence type="ECO:0000256" key="2">
    <source>
        <dbReference type="ARBA" id="ARBA00004123"/>
    </source>
</evidence>
<reference evidence="12" key="1">
    <citation type="journal article" date="2023" name="Mol. Phylogenet. Evol.">
        <title>Genome-scale phylogeny and comparative genomics of the fungal order Sordariales.</title>
        <authorList>
            <person name="Hensen N."/>
            <person name="Bonometti L."/>
            <person name="Westerberg I."/>
            <person name="Brannstrom I.O."/>
            <person name="Guillou S."/>
            <person name="Cros-Aarteil S."/>
            <person name="Calhoun S."/>
            <person name="Haridas S."/>
            <person name="Kuo A."/>
            <person name="Mondo S."/>
            <person name="Pangilinan J."/>
            <person name="Riley R."/>
            <person name="LaButti K."/>
            <person name="Andreopoulos B."/>
            <person name="Lipzen A."/>
            <person name="Chen C."/>
            <person name="Yan M."/>
            <person name="Daum C."/>
            <person name="Ng V."/>
            <person name="Clum A."/>
            <person name="Steindorff A."/>
            <person name="Ohm R.A."/>
            <person name="Martin F."/>
            <person name="Silar P."/>
            <person name="Natvig D.O."/>
            <person name="Lalanne C."/>
            <person name="Gautier V."/>
            <person name="Ament-Velasquez S.L."/>
            <person name="Kruys A."/>
            <person name="Hutchinson M.I."/>
            <person name="Powell A.J."/>
            <person name="Barry K."/>
            <person name="Miller A.N."/>
            <person name="Grigoriev I.V."/>
            <person name="Debuchy R."/>
            <person name="Gladieux P."/>
            <person name="Hiltunen Thoren M."/>
            <person name="Johannesson H."/>
        </authorList>
    </citation>
    <scope>NUCLEOTIDE SEQUENCE</scope>
    <source>
        <strain evidence="12">CBS 333.67</strain>
    </source>
</reference>
<accession>A0AAJ0H143</accession>
<proteinExistence type="inferred from homology"/>
<gene>
    <name evidence="12" type="ORF">B0T15DRAFT_17646</name>
</gene>
<comment type="subunit">
    <text evidence="5">May form a complex with LTO1.</text>
</comment>
<dbReference type="RefSeq" id="XP_062725686.1">
    <property type="nucleotide sequence ID" value="XM_062862252.1"/>
</dbReference>
<evidence type="ECO:0000256" key="3">
    <source>
        <dbReference type="ARBA" id="ARBA00004496"/>
    </source>
</evidence>
<comment type="subcellular location">
    <subcellularLocation>
        <location evidence="3">Cytoplasm</location>
    </subcellularLocation>
    <subcellularLocation>
        <location evidence="2">Nucleus</location>
    </subcellularLocation>
</comment>
<evidence type="ECO:0000256" key="8">
    <source>
        <dbReference type="ARBA" id="ARBA00022490"/>
    </source>
</evidence>
<comment type="similarity">
    <text evidence="4">Belongs to the YAE1 family.</text>
</comment>
<evidence type="ECO:0000256" key="10">
    <source>
        <dbReference type="SAM" id="MobiDB-lite"/>
    </source>
</evidence>
<evidence type="ECO:0000259" key="11">
    <source>
        <dbReference type="Pfam" id="PF09811"/>
    </source>
</evidence>
<evidence type="ECO:0000256" key="1">
    <source>
        <dbReference type="ARBA" id="ARBA00003836"/>
    </source>
</evidence>
<keyword evidence="8" id="KW-0963">Cytoplasm</keyword>
<evidence type="ECO:0000313" key="12">
    <source>
        <dbReference type="EMBL" id="KAK3309906.1"/>
    </source>
</evidence>
<dbReference type="GO" id="GO:0005634">
    <property type="term" value="C:nucleus"/>
    <property type="evidence" value="ECO:0007669"/>
    <property type="project" value="UniProtKB-SubCell"/>
</dbReference>
<evidence type="ECO:0000256" key="5">
    <source>
        <dbReference type="ARBA" id="ARBA00011427"/>
    </source>
</evidence>
<reference evidence="12" key="2">
    <citation type="submission" date="2023-06" db="EMBL/GenBank/DDBJ databases">
        <authorList>
            <consortium name="Lawrence Berkeley National Laboratory"/>
            <person name="Mondo S.J."/>
            <person name="Hensen N."/>
            <person name="Bonometti L."/>
            <person name="Westerberg I."/>
            <person name="Brannstrom I.O."/>
            <person name="Guillou S."/>
            <person name="Cros-Aarteil S."/>
            <person name="Calhoun S."/>
            <person name="Haridas S."/>
            <person name="Kuo A."/>
            <person name="Pangilinan J."/>
            <person name="Riley R."/>
            <person name="Labutti K."/>
            <person name="Andreopoulos B."/>
            <person name="Lipzen A."/>
            <person name="Chen C."/>
            <person name="Yanf M."/>
            <person name="Daum C."/>
            <person name="Ng V."/>
            <person name="Clum A."/>
            <person name="Steindorff A."/>
            <person name="Ohm R."/>
            <person name="Martin F."/>
            <person name="Silar P."/>
            <person name="Natvig D."/>
            <person name="Lalanne C."/>
            <person name="Gautier V."/>
            <person name="Ament-Velasquez S.L."/>
            <person name="Kruys A."/>
            <person name="Hutchinson M.I."/>
            <person name="Powell A.J."/>
            <person name="Barry K."/>
            <person name="Miller A.N."/>
            <person name="Grigoriev I.V."/>
            <person name="Debuchy R."/>
            <person name="Gladieux P."/>
            <person name="Thoren M.H."/>
            <person name="Johannesson H."/>
        </authorList>
    </citation>
    <scope>NUCLEOTIDE SEQUENCE</scope>
    <source>
        <strain evidence="12">CBS 333.67</strain>
    </source>
</reference>
<feature type="domain" description="Essential protein Yae1 N-terminal" evidence="11">
    <location>
        <begin position="81"/>
        <end position="119"/>
    </location>
</feature>
<sequence>MLLRNTGPQEQDPDIFLTMSSHTSATHYHNENPYHRQTENDTLSDIWEDAEILATMTHSYQPQPGQVSDIPRLSQVHSTAGYRDGIALAKSRTAQQGFDEGYGLGATIGQRAGQLLGVLEGLAAAVGLHSLSLSSHQQSRQGQGREEARRIEGLLADARRELNVRGVFGREFWAEDGNWRYEVGTGTTAEVPVFADVADAHPLLRKWSAIVRAEAARYGVDWEILKDEVGEVRRDEEDEDEHQEREGRMRRDGNSRAVVRERETAFAW</sequence>
<dbReference type="GO" id="GO:0005737">
    <property type="term" value="C:cytoplasm"/>
    <property type="evidence" value="ECO:0007669"/>
    <property type="project" value="UniProtKB-SubCell"/>
</dbReference>
<keyword evidence="9" id="KW-0539">Nucleus</keyword>
<dbReference type="InterPro" id="IPR019191">
    <property type="entry name" value="Essential_protein_Yae1_N"/>
</dbReference>
<protein>
    <recommendedName>
        <fullName evidence="7">Protein YAE1</fullName>
    </recommendedName>
    <alternativeName>
        <fullName evidence="6">Protein yae1</fullName>
    </alternativeName>
</protein>
<organism evidence="12 13">
    <name type="scientific">Chaetomium strumarium</name>
    <dbReference type="NCBI Taxonomy" id="1170767"/>
    <lineage>
        <taxon>Eukaryota</taxon>
        <taxon>Fungi</taxon>
        <taxon>Dikarya</taxon>
        <taxon>Ascomycota</taxon>
        <taxon>Pezizomycotina</taxon>
        <taxon>Sordariomycetes</taxon>
        <taxon>Sordariomycetidae</taxon>
        <taxon>Sordariales</taxon>
        <taxon>Chaetomiaceae</taxon>
        <taxon>Chaetomium</taxon>
    </lineage>
</organism>
<dbReference type="InterPro" id="IPR038881">
    <property type="entry name" value="Yae1-like"/>
</dbReference>
<dbReference type="PANTHER" id="PTHR18829:SF0">
    <property type="entry name" value="PROTEIN YAE1 HOMOLOG"/>
    <property type="match status" value="1"/>
</dbReference>
<comment type="function">
    <text evidence="1">The complex LTO1:YAE1 may function as a target specific adapter that probably recruits apo-RPLI1 to the cytosolic iron-sulfur protein assembly (CIA) complex machinery. May be required for biogenesis of the large ribosomal subunit and initiation of translation.</text>
</comment>
<evidence type="ECO:0000256" key="6">
    <source>
        <dbReference type="ARBA" id="ARBA00017286"/>
    </source>
</evidence>
<comment type="caution">
    <text evidence="12">The sequence shown here is derived from an EMBL/GenBank/DDBJ whole genome shotgun (WGS) entry which is preliminary data.</text>
</comment>
<evidence type="ECO:0000256" key="9">
    <source>
        <dbReference type="ARBA" id="ARBA00023242"/>
    </source>
</evidence>
<dbReference type="Pfam" id="PF09811">
    <property type="entry name" value="Yae1_N"/>
    <property type="match status" value="1"/>
</dbReference>
<evidence type="ECO:0000313" key="13">
    <source>
        <dbReference type="Proteomes" id="UP001273166"/>
    </source>
</evidence>
<feature type="region of interest" description="Disordered" evidence="10">
    <location>
        <begin position="231"/>
        <end position="256"/>
    </location>
</feature>
<dbReference type="Proteomes" id="UP001273166">
    <property type="component" value="Unassembled WGS sequence"/>
</dbReference>
<evidence type="ECO:0000256" key="4">
    <source>
        <dbReference type="ARBA" id="ARBA00007096"/>
    </source>
</evidence>
<dbReference type="GeneID" id="87881081"/>
<keyword evidence="13" id="KW-1185">Reference proteome</keyword>
<evidence type="ECO:0000256" key="7">
    <source>
        <dbReference type="ARBA" id="ARBA00018400"/>
    </source>
</evidence>